<accession>A0A9X0XCT3</accession>
<dbReference type="Pfam" id="PF09832">
    <property type="entry name" value="DUF2059"/>
    <property type="match status" value="1"/>
</dbReference>
<dbReference type="InterPro" id="IPR018637">
    <property type="entry name" value="DUF2059"/>
</dbReference>
<dbReference type="RefSeq" id="WP_201824818.1">
    <property type="nucleotide sequence ID" value="NZ_JAERRA010000001.1"/>
</dbReference>
<dbReference type="EMBL" id="JAERRA010000001">
    <property type="protein sequence ID" value="MBL0719500.1"/>
    <property type="molecule type" value="Genomic_DNA"/>
</dbReference>
<sequence length="200" mass="21588">MTRPSPHPLIGLALGLLALLPLGAAEAASRENAQKLLAIQQSTFDAVARNLVESPVRQMLSSAETVLRARVPAEKREAAARQVQDAARKYVDETLPVARRRTADLAQQILLPQIEQKFSDEEIRQIVAFYESPVAKKLQAQLPDLNKALAERLVQDMRGEIQERIKLLDQQMSAALGLNTTTPAAGASAAPAASAGKAQP</sequence>
<proteinExistence type="predicted"/>
<gene>
    <name evidence="2" type="ORF">JI742_06310</name>
</gene>
<dbReference type="AlphaFoldDB" id="A0A9X0XCT3"/>
<comment type="caution">
    <text evidence="2">The sequence shown here is derived from an EMBL/GenBank/DDBJ whole genome shotgun (WGS) entry which is preliminary data.</text>
</comment>
<evidence type="ECO:0000313" key="2">
    <source>
        <dbReference type="EMBL" id="MBL0719500.1"/>
    </source>
</evidence>
<protein>
    <submittedName>
        <fullName evidence="2">DUF2059 domain-containing protein</fullName>
    </submittedName>
</protein>
<evidence type="ECO:0000313" key="3">
    <source>
        <dbReference type="Proteomes" id="UP000643207"/>
    </source>
</evidence>
<organism evidence="2 3">
    <name type="scientific">Aquariibacter lacus</name>
    <dbReference type="NCBI Taxonomy" id="2801332"/>
    <lineage>
        <taxon>Bacteria</taxon>
        <taxon>Pseudomonadati</taxon>
        <taxon>Pseudomonadota</taxon>
        <taxon>Betaproteobacteria</taxon>
        <taxon>Burkholderiales</taxon>
        <taxon>Sphaerotilaceae</taxon>
        <taxon>Aquariibacter</taxon>
    </lineage>
</organism>
<name>A0A9X0XCT3_9BURK</name>
<reference evidence="2 3" key="1">
    <citation type="submission" date="2021-01" db="EMBL/GenBank/DDBJ databases">
        <title>Piscinibacter sp. Jin2 Genome sequencing and assembly.</title>
        <authorList>
            <person name="Kim I."/>
        </authorList>
    </citation>
    <scope>NUCLEOTIDE SEQUENCE [LARGE SCALE GENOMIC DNA]</scope>
    <source>
        <strain evidence="2 3">Jin2</strain>
    </source>
</reference>
<dbReference type="Proteomes" id="UP000643207">
    <property type="component" value="Unassembled WGS sequence"/>
</dbReference>
<evidence type="ECO:0000259" key="1">
    <source>
        <dbReference type="Pfam" id="PF09832"/>
    </source>
</evidence>
<keyword evidence="3" id="KW-1185">Reference proteome</keyword>
<feature type="domain" description="DUF2059" evidence="1">
    <location>
        <begin position="110"/>
        <end position="161"/>
    </location>
</feature>